<sequence>MATPDEASTLELISQYLLTDCFSIDNFITSLNLYNTSPQFDYLEPKKEPELEQIHTHKPQAKTQSQNALKSSTTLSQRKPSLNKRKNEETRCVESKVVKKEVAEETVTETVSAGVCPLTPSSWTGVWDAGEGIFGMPLLSPLSPHPSIGHSWLTVM</sequence>
<proteinExistence type="predicted"/>
<gene>
    <name evidence="1" type="ORF">Patl1_19805</name>
</gene>
<evidence type="ECO:0000313" key="2">
    <source>
        <dbReference type="Proteomes" id="UP001164250"/>
    </source>
</evidence>
<protein>
    <submittedName>
        <fullName evidence="1">Uncharacterized protein</fullName>
    </submittedName>
</protein>
<organism evidence="1 2">
    <name type="scientific">Pistacia atlantica</name>
    <dbReference type="NCBI Taxonomy" id="434234"/>
    <lineage>
        <taxon>Eukaryota</taxon>
        <taxon>Viridiplantae</taxon>
        <taxon>Streptophyta</taxon>
        <taxon>Embryophyta</taxon>
        <taxon>Tracheophyta</taxon>
        <taxon>Spermatophyta</taxon>
        <taxon>Magnoliopsida</taxon>
        <taxon>eudicotyledons</taxon>
        <taxon>Gunneridae</taxon>
        <taxon>Pentapetalae</taxon>
        <taxon>rosids</taxon>
        <taxon>malvids</taxon>
        <taxon>Sapindales</taxon>
        <taxon>Anacardiaceae</taxon>
        <taxon>Pistacia</taxon>
    </lineage>
</organism>
<reference evidence="2" key="1">
    <citation type="journal article" date="2023" name="G3 (Bethesda)">
        <title>Genome assembly and association tests identify interacting loci associated with vigor, precocity, and sex in interspecific pistachio rootstocks.</title>
        <authorList>
            <person name="Palmer W."/>
            <person name="Jacygrad E."/>
            <person name="Sagayaradj S."/>
            <person name="Cavanaugh K."/>
            <person name="Han R."/>
            <person name="Bertier L."/>
            <person name="Beede B."/>
            <person name="Kafkas S."/>
            <person name="Golino D."/>
            <person name="Preece J."/>
            <person name="Michelmore R."/>
        </authorList>
    </citation>
    <scope>NUCLEOTIDE SEQUENCE [LARGE SCALE GENOMIC DNA]</scope>
</reference>
<accession>A0ACC1BNN1</accession>
<keyword evidence="2" id="KW-1185">Reference proteome</keyword>
<name>A0ACC1BNN1_9ROSI</name>
<dbReference type="EMBL" id="CM047900">
    <property type="protein sequence ID" value="KAJ0100533.1"/>
    <property type="molecule type" value="Genomic_DNA"/>
</dbReference>
<dbReference type="Proteomes" id="UP001164250">
    <property type="component" value="Chromosome 4"/>
</dbReference>
<evidence type="ECO:0000313" key="1">
    <source>
        <dbReference type="EMBL" id="KAJ0100533.1"/>
    </source>
</evidence>
<comment type="caution">
    <text evidence="1">The sequence shown here is derived from an EMBL/GenBank/DDBJ whole genome shotgun (WGS) entry which is preliminary data.</text>
</comment>